<evidence type="ECO:0000256" key="3">
    <source>
        <dbReference type="ARBA" id="ARBA00022692"/>
    </source>
</evidence>
<feature type="transmembrane region" description="Helical" evidence="7">
    <location>
        <begin position="282"/>
        <end position="306"/>
    </location>
</feature>
<comment type="similarity">
    <text evidence="6">Belongs to the ABC-4 integral membrane protein family.</text>
</comment>
<dbReference type="EMBL" id="JAIOIV010000132">
    <property type="protein sequence ID" value="MBZ0157933.1"/>
    <property type="molecule type" value="Genomic_DNA"/>
</dbReference>
<organism evidence="10 11">
    <name type="scientific">Candidatus Nitrobium versatile</name>
    <dbReference type="NCBI Taxonomy" id="2884831"/>
    <lineage>
        <taxon>Bacteria</taxon>
        <taxon>Pseudomonadati</taxon>
        <taxon>Nitrospirota</taxon>
        <taxon>Nitrospiria</taxon>
        <taxon>Nitrospirales</taxon>
        <taxon>Nitrospiraceae</taxon>
        <taxon>Candidatus Nitrobium</taxon>
    </lineage>
</organism>
<accession>A0A953SHC0</accession>
<name>A0A953SHC0_9BACT</name>
<feature type="transmembrane region" description="Helical" evidence="7">
    <location>
        <begin position="21"/>
        <end position="42"/>
    </location>
</feature>
<dbReference type="InterPro" id="IPR025857">
    <property type="entry name" value="MacB_PCD"/>
</dbReference>
<gene>
    <name evidence="10" type="ORF">K8I29_17180</name>
</gene>
<dbReference type="Pfam" id="PF12704">
    <property type="entry name" value="MacB_PCD"/>
    <property type="match status" value="1"/>
</dbReference>
<proteinExistence type="inferred from homology"/>
<dbReference type="AlphaFoldDB" id="A0A953SHC0"/>
<evidence type="ECO:0000259" key="9">
    <source>
        <dbReference type="Pfam" id="PF12704"/>
    </source>
</evidence>
<comment type="caution">
    <text evidence="10">The sequence shown here is derived from an EMBL/GenBank/DDBJ whole genome shotgun (WGS) entry which is preliminary data.</text>
</comment>
<keyword evidence="3 7" id="KW-0812">Transmembrane</keyword>
<evidence type="ECO:0000256" key="7">
    <source>
        <dbReference type="SAM" id="Phobius"/>
    </source>
</evidence>
<evidence type="ECO:0000313" key="10">
    <source>
        <dbReference type="EMBL" id="MBZ0157933.1"/>
    </source>
</evidence>
<keyword evidence="2" id="KW-1003">Cell membrane</keyword>
<reference evidence="10" key="2">
    <citation type="submission" date="2021-08" db="EMBL/GenBank/DDBJ databases">
        <authorList>
            <person name="Dalcin Martins P."/>
        </authorList>
    </citation>
    <scope>NUCLEOTIDE SEQUENCE</scope>
    <source>
        <strain evidence="10">MAG_39</strain>
    </source>
</reference>
<dbReference type="InterPro" id="IPR050250">
    <property type="entry name" value="Macrolide_Exporter_MacB"/>
</dbReference>
<keyword evidence="5 7" id="KW-0472">Membrane</keyword>
<keyword evidence="4 7" id="KW-1133">Transmembrane helix</keyword>
<dbReference type="Pfam" id="PF02687">
    <property type="entry name" value="FtsX"/>
    <property type="match status" value="1"/>
</dbReference>
<feature type="domain" description="ABC3 transporter permease C-terminal" evidence="8">
    <location>
        <begin position="285"/>
        <end position="398"/>
    </location>
</feature>
<feature type="transmembrane region" description="Helical" evidence="7">
    <location>
        <begin position="366"/>
        <end position="388"/>
    </location>
</feature>
<evidence type="ECO:0000313" key="11">
    <source>
        <dbReference type="Proteomes" id="UP000705867"/>
    </source>
</evidence>
<dbReference type="Proteomes" id="UP000705867">
    <property type="component" value="Unassembled WGS sequence"/>
</dbReference>
<evidence type="ECO:0000256" key="1">
    <source>
        <dbReference type="ARBA" id="ARBA00004651"/>
    </source>
</evidence>
<protein>
    <submittedName>
        <fullName evidence="10">ABC transporter permease</fullName>
    </submittedName>
</protein>
<feature type="transmembrane region" description="Helical" evidence="7">
    <location>
        <begin position="326"/>
        <end position="354"/>
    </location>
</feature>
<dbReference type="GO" id="GO:0022857">
    <property type="term" value="F:transmembrane transporter activity"/>
    <property type="evidence" value="ECO:0007669"/>
    <property type="project" value="TreeGrafter"/>
</dbReference>
<dbReference type="PANTHER" id="PTHR30572">
    <property type="entry name" value="MEMBRANE COMPONENT OF TRANSPORTER-RELATED"/>
    <property type="match status" value="1"/>
</dbReference>
<feature type="domain" description="MacB-like periplasmic core" evidence="9">
    <location>
        <begin position="21"/>
        <end position="243"/>
    </location>
</feature>
<evidence type="ECO:0000259" key="8">
    <source>
        <dbReference type="Pfam" id="PF02687"/>
    </source>
</evidence>
<evidence type="ECO:0000256" key="6">
    <source>
        <dbReference type="ARBA" id="ARBA00038076"/>
    </source>
</evidence>
<evidence type="ECO:0000256" key="2">
    <source>
        <dbReference type="ARBA" id="ARBA00022475"/>
    </source>
</evidence>
<comment type="subcellular location">
    <subcellularLocation>
        <location evidence="1">Cell membrane</location>
        <topology evidence="1">Multi-pass membrane protein</topology>
    </subcellularLocation>
</comment>
<dbReference type="PANTHER" id="PTHR30572:SF4">
    <property type="entry name" value="ABC TRANSPORTER PERMEASE YTRF"/>
    <property type="match status" value="1"/>
</dbReference>
<dbReference type="InterPro" id="IPR003838">
    <property type="entry name" value="ABC3_permease_C"/>
</dbReference>
<sequence>MKLVKGARIALKTLFSHKVRTALATLGIVIGVCAVIVMVAIGEGAQKQVLSKIQAMGTDLVIVTAGQVKIIAGRPRQTGNVTTLTLRDAKAIREETRFIRAVAPAQSRKMAVKYDLLSTSTTVTGTTEEILPLRTLSVEKGRFFSDEENRTLQRVAVIGRTVAKNLFEDRNPLGETIRIGKVPFEVIGILGEKGTDLVGTDQDDIIYIPLNTALRRLFNITYLNNIYVRAEGTEMIDDAASGISSLLRERHRLRGKADDFTVQSQTEILRTERETSRTFTGLLSAVAAISLLVGGVGILAVMLISVRERTREIGVRRAVGALKRDLLLQFLMESLVLSVSGGLAGIILGALISLGTAFLTKWPMSLSPVAIAVAFLFSACIGVAFGVYPAVKAARLDPIEALRAE</sequence>
<dbReference type="GO" id="GO:0005886">
    <property type="term" value="C:plasma membrane"/>
    <property type="evidence" value="ECO:0007669"/>
    <property type="project" value="UniProtKB-SubCell"/>
</dbReference>
<evidence type="ECO:0000256" key="4">
    <source>
        <dbReference type="ARBA" id="ARBA00022989"/>
    </source>
</evidence>
<reference evidence="10" key="1">
    <citation type="journal article" date="2021" name="bioRxiv">
        <title>Unraveling nitrogen, sulfur and carbon metabolic pathways and microbial community transcriptional responses to substrate deprivation and toxicity stresses in a bioreactor mimicking anoxic brackish coastal sediment conditions.</title>
        <authorList>
            <person name="Martins P.D."/>
            <person name="Echeveste M.J."/>
            <person name="Arshad A."/>
            <person name="Kurth J."/>
            <person name="Ouboter H."/>
            <person name="Jetten M.S.M."/>
            <person name="Welte C.U."/>
        </authorList>
    </citation>
    <scope>NUCLEOTIDE SEQUENCE</scope>
    <source>
        <strain evidence="10">MAG_39</strain>
    </source>
</reference>
<evidence type="ECO:0000256" key="5">
    <source>
        <dbReference type="ARBA" id="ARBA00023136"/>
    </source>
</evidence>